<dbReference type="OrthoDB" id="6506434at2"/>
<protein>
    <submittedName>
        <fullName evidence="1">Uncharacterized protein</fullName>
    </submittedName>
</protein>
<name>A0A419N8L5_9GAMM</name>
<proteinExistence type="predicted"/>
<organism evidence="1 2">
    <name type="scientific">Rahnella woolbedingensis</name>
    <dbReference type="NCBI Taxonomy" id="1510574"/>
    <lineage>
        <taxon>Bacteria</taxon>
        <taxon>Pseudomonadati</taxon>
        <taxon>Pseudomonadota</taxon>
        <taxon>Gammaproteobacteria</taxon>
        <taxon>Enterobacterales</taxon>
        <taxon>Yersiniaceae</taxon>
        <taxon>Rahnella</taxon>
    </lineage>
</organism>
<evidence type="ECO:0000313" key="1">
    <source>
        <dbReference type="EMBL" id="RJT43782.1"/>
    </source>
</evidence>
<comment type="caution">
    <text evidence="1">The sequence shown here is derived from an EMBL/GenBank/DDBJ whole genome shotgun (WGS) entry which is preliminary data.</text>
</comment>
<gene>
    <name evidence="1" type="ORF">D6C13_12585</name>
</gene>
<dbReference type="AlphaFoldDB" id="A0A419N8L5"/>
<dbReference type="Proteomes" id="UP000284908">
    <property type="component" value="Unassembled WGS sequence"/>
</dbReference>
<dbReference type="EMBL" id="RAHH01000013">
    <property type="protein sequence ID" value="RJT43782.1"/>
    <property type="molecule type" value="Genomic_DNA"/>
</dbReference>
<sequence length="235" mass="26735">MKSFQRMNEFERLTTLPSITIDELAKCLVGISPTMAKKYIIKEKLEIITHIHMRMTRTLEEIFKSNSIPRTTRYGQFRTTNHPVNSDERIITDIICATGFNCTDDEFTPPSILERCRVAVSNIAMNNKTRPLLAFVGGEAEELGKTLISDNRGLYKKDEEIININKLLGITVSLLALEKNKKNPSKWIKKDNIVCVEHIKEIIDEYIEKNDLSNDGLKSSSLRAKLSSALNAIYD</sequence>
<dbReference type="RefSeq" id="WP_120133086.1">
    <property type="nucleotide sequence ID" value="NZ_RAHH01000013.1"/>
</dbReference>
<accession>A0A419N8L5</accession>
<reference evidence="1 2" key="1">
    <citation type="submission" date="2018-09" db="EMBL/GenBank/DDBJ databases">
        <authorList>
            <person name="Le Fleche-Mateos A."/>
        </authorList>
    </citation>
    <scope>NUCLEOTIDE SEQUENCE [LARGE SCALE GENOMIC DNA]</scope>
    <source>
        <strain evidence="1 2">DSM 27399</strain>
    </source>
</reference>
<evidence type="ECO:0000313" key="2">
    <source>
        <dbReference type="Proteomes" id="UP000284908"/>
    </source>
</evidence>
<keyword evidence="2" id="KW-1185">Reference proteome</keyword>